<dbReference type="SUPFAM" id="SSF53383">
    <property type="entry name" value="PLP-dependent transferases"/>
    <property type="match status" value="1"/>
</dbReference>
<evidence type="ECO:0000256" key="12">
    <source>
        <dbReference type="SAM" id="MobiDB-lite"/>
    </source>
</evidence>
<evidence type="ECO:0000259" key="13">
    <source>
        <dbReference type="Pfam" id="PF00155"/>
    </source>
</evidence>
<dbReference type="InterPro" id="IPR050106">
    <property type="entry name" value="HistidinolP_aminotransfase"/>
</dbReference>
<evidence type="ECO:0000256" key="8">
    <source>
        <dbReference type="ARBA" id="ARBA00022898"/>
    </source>
</evidence>
<evidence type="ECO:0000256" key="3">
    <source>
        <dbReference type="ARBA" id="ARBA00007970"/>
    </source>
</evidence>
<dbReference type="EC" id="2.6.1.9" evidence="4"/>
<dbReference type="InterPro" id="IPR023214">
    <property type="entry name" value="HAD_sf"/>
</dbReference>
<comment type="caution">
    <text evidence="14">The sequence shown here is derived from an EMBL/GenBank/DDBJ whole genome shotgun (WGS) entry which is preliminary data.</text>
</comment>
<dbReference type="PROSITE" id="PS00599">
    <property type="entry name" value="AA_TRANSFER_CLASS_2"/>
    <property type="match status" value="1"/>
</dbReference>
<dbReference type="Gene3D" id="3.40.640.10">
    <property type="entry name" value="Type I PLP-dependent aspartate aminotransferase-like (Major domain)"/>
    <property type="match status" value="1"/>
</dbReference>
<dbReference type="CDD" id="cd00609">
    <property type="entry name" value="AAT_like"/>
    <property type="match status" value="1"/>
</dbReference>
<keyword evidence="6" id="KW-0028">Amino-acid biosynthesis</keyword>
<gene>
    <name evidence="14" type="primary">hisC</name>
    <name evidence="14" type="ORF">J4203_05355</name>
</gene>
<dbReference type="AlphaFoldDB" id="A0A8T4L7P0"/>
<dbReference type="InterPro" id="IPR005861">
    <property type="entry name" value="HisP_aminotrans"/>
</dbReference>
<dbReference type="InterPro" id="IPR001917">
    <property type="entry name" value="Aminotrans_II_pyridoxalP_BS"/>
</dbReference>
<dbReference type="InterPro" id="IPR004839">
    <property type="entry name" value="Aminotransferase_I/II_large"/>
</dbReference>
<keyword evidence="5 14" id="KW-0032">Aminotransferase</keyword>
<dbReference type="EMBL" id="JAGVWE010000004">
    <property type="protein sequence ID" value="MBS3063273.1"/>
    <property type="molecule type" value="Genomic_DNA"/>
</dbReference>
<dbReference type="Gene3D" id="3.90.1150.10">
    <property type="entry name" value="Aspartate Aminotransferase, domain 1"/>
    <property type="match status" value="1"/>
</dbReference>
<dbReference type="GO" id="GO:0030170">
    <property type="term" value="F:pyridoxal phosphate binding"/>
    <property type="evidence" value="ECO:0007669"/>
    <property type="project" value="InterPro"/>
</dbReference>
<dbReference type="PANTHER" id="PTHR43643">
    <property type="entry name" value="HISTIDINOL-PHOSPHATE AMINOTRANSFERASE 2"/>
    <property type="match status" value="1"/>
</dbReference>
<sequence>MMGMRGEVMEAEKYVPPIAGRLGKLRLDFGENTVGPSPKVVKALRGLTAEVVAAYPESRRLAEKVAAYCKVRPENVLLFNGSDEAIDKIFDAIRRPRGEVVLPVPTYSPFELYAKLAGLKVREVLLDDDAGFSFPLKRVLGAVNARTAAIVVCSPNNPTGTTVTRKQVERLLRRAPNALVLVDEAYIEFGGETLVPMLRKYGNLLVLRTLSKAFGLAGLRMGYALAQAPVIERLAAAARPYPVSGAGLRAGLAALGDLAYMRAYVREVGKSRAWLRKALKRLGVEARFGKANAFILRLGSQVKFVVRKLRERGVLVRDRSGYPLLAGCCRVTIGTRKQMKRFVRELKGVLAEPVLVFDIDGVLVDVRKSYREAIRLTVERLTGKKASAGEIQALKNEGGYNSDWELSRELAKRKGKKAELATVKRVFQGFYLGKNFGGLIANEKLLADKEGLKRLAERYRLAVFTGRPRAEAEFALQRFGVRDLFAEVVCMEDVPPGKAKPGPWGLKEVLRRLGPTSGTRQTTSRRPGGRA</sequence>
<dbReference type="InterPro" id="IPR015421">
    <property type="entry name" value="PyrdxlP-dep_Trfase_major"/>
</dbReference>
<dbReference type="Proteomes" id="UP000678237">
    <property type="component" value="Unassembled WGS sequence"/>
</dbReference>
<evidence type="ECO:0000256" key="4">
    <source>
        <dbReference type="ARBA" id="ARBA00012748"/>
    </source>
</evidence>
<evidence type="ECO:0000313" key="15">
    <source>
        <dbReference type="Proteomes" id="UP000678237"/>
    </source>
</evidence>
<evidence type="ECO:0000313" key="14">
    <source>
        <dbReference type="EMBL" id="MBS3063273.1"/>
    </source>
</evidence>
<dbReference type="InterPro" id="IPR023198">
    <property type="entry name" value="PGP-like_dom2"/>
</dbReference>
<comment type="cofactor">
    <cofactor evidence="1 11">
        <name>pyridoxal 5'-phosphate</name>
        <dbReference type="ChEBI" id="CHEBI:597326"/>
    </cofactor>
</comment>
<dbReference type="InterPro" id="IPR015424">
    <property type="entry name" value="PyrdxlP-dep_Trfase"/>
</dbReference>
<dbReference type="GO" id="GO:0004400">
    <property type="term" value="F:histidinol-phosphate transaminase activity"/>
    <property type="evidence" value="ECO:0007669"/>
    <property type="project" value="UniProtKB-EC"/>
</dbReference>
<evidence type="ECO:0000256" key="9">
    <source>
        <dbReference type="ARBA" id="ARBA00023102"/>
    </source>
</evidence>
<dbReference type="SUPFAM" id="SSF56784">
    <property type="entry name" value="HAD-like"/>
    <property type="match status" value="1"/>
</dbReference>
<dbReference type="Gene3D" id="3.40.50.1000">
    <property type="entry name" value="HAD superfamily/HAD-like"/>
    <property type="match status" value="1"/>
</dbReference>
<reference evidence="14" key="1">
    <citation type="submission" date="2021-03" db="EMBL/GenBank/DDBJ databases">
        <authorList>
            <person name="Jaffe A."/>
        </authorList>
    </citation>
    <scope>NUCLEOTIDE SEQUENCE</scope>
    <source>
        <strain evidence="14">RIFCSPLOWO2_01_FULL_58_19</strain>
    </source>
</reference>
<feature type="compositionally biased region" description="Polar residues" evidence="12">
    <location>
        <begin position="516"/>
        <end position="525"/>
    </location>
</feature>
<evidence type="ECO:0000256" key="2">
    <source>
        <dbReference type="ARBA" id="ARBA00005011"/>
    </source>
</evidence>
<evidence type="ECO:0000256" key="7">
    <source>
        <dbReference type="ARBA" id="ARBA00022679"/>
    </source>
</evidence>
<evidence type="ECO:0000256" key="11">
    <source>
        <dbReference type="RuleBase" id="RU003693"/>
    </source>
</evidence>
<comment type="pathway">
    <text evidence="2">Amino-acid biosynthesis; L-histidine biosynthesis; L-histidine from 5-phospho-alpha-D-ribose 1-diphosphate: step 7/9.</text>
</comment>
<dbReference type="Pfam" id="PF00702">
    <property type="entry name" value="Hydrolase"/>
    <property type="match status" value="1"/>
</dbReference>
<feature type="domain" description="Aminotransferase class I/classII large" evidence="13">
    <location>
        <begin position="24"/>
        <end position="345"/>
    </location>
</feature>
<evidence type="ECO:0000256" key="10">
    <source>
        <dbReference type="ARBA" id="ARBA00047481"/>
    </source>
</evidence>
<organism evidence="14 15">
    <name type="scientific">Candidatus Iainarchaeum sp</name>
    <dbReference type="NCBI Taxonomy" id="3101447"/>
    <lineage>
        <taxon>Archaea</taxon>
        <taxon>Candidatus Iainarchaeota</taxon>
        <taxon>Candidatus Iainarchaeia</taxon>
        <taxon>Candidatus Iainarchaeales</taxon>
        <taxon>Candidatus Iainarchaeaceae</taxon>
        <taxon>Candidatus Iainarchaeum</taxon>
    </lineage>
</organism>
<dbReference type="SFLD" id="SFLDS00003">
    <property type="entry name" value="Haloacid_Dehalogenase"/>
    <property type="match status" value="1"/>
</dbReference>
<keyword evidence="7 14" id="KW-0808">Transferase</keyword>
<evidence type="ECO:0000256" key="5">
    <source>
        <dbReference type="ARBA" id="ARBA00022576"/>
    </source>
</evidence>
<comment type="catalytic activity">
    <reaction evidence="10">
        <text>L-histidinol phosphate + 2-oxoglutarate = 3-(imidazol-4-yl)-2-oxopropyl phosphate + L-glutamate</text>
        <dbReference type="Rhea" id="RHEA:23744"/>
        <dbReference type="ChEBI" id="CHEBI:16810"/>
        <dbReference type="ChEBI" id="CHEBI:29985"/>
        <dbReference type="ChEBI" id="CHEBI:57766"/>
        <dbReference type="ChEBI" id="CHEBI:57980"/>
        <dbReference type="EC" id="2.6.1.9"/>
    </reaction>
</comment>
<keyword evidence="9" id="KW-0368">Histidine biosynthesis</keyword>
<dbReference type="Pfam" id="PF00155">
    <property type="entry name" value="Aminotran_1_2"/>
    <property type="match status" value="1"/>
</dbReference>
<accession>A0A8T4L7P0</accession>
<dbReference type="SFLD" id="SFLDG01129">
    <property type="entry name" value="C1.5:_HAD__Beta-PGM__Phosphata"/>
    <property type="match status" value="1"/>
</dbReference>
<reference evidence="14" key="2">
    <citation type="submission" date="2021-05" db="EMBL/GenBank/DDBJ databases">
        <title>Protein family content uncovers lineage relationships and bacterial pathway maintenance mechanisms in DPANN archaea.</title>
        <authorList>
            <person name="Castelle C.J."/>
            <person name="Meheust R."/>
            <person name="Jaffe A.L."/>
            <person name="Seitz K."/>
            <person name="Gong X."/>
            <person name="Baker B.J."/>
            <person name="Banfield J.F."/>
        </authorList>
    </citation>
    <scope>NUCLEOTIDE SEQUENCE</scope>
    <source>
        <strain evidence="14">RIFCSPLOWO2_01_FULL_58_19</strain>
    </source>
</reference>
<evidence type="ECO:0000256" key="1">
    <source>
        <dbReference type="ARBA" id="ARBA00001933"/>
    </source>
</evidence>
<dbReference type="NCBIfam" id="TIGR01141">
    <property type="entry name" value="hisC"/>
    <property type="match status" value="1"/>
</dbReference>
<dbReference type="Gene3D" id="1.10.150.240">
    <property type="entry name" value="Putative phosphatase, domain 2"/>
    <property type="match status" value="1"/>
</dbReference>
<name>A0A8T4L7P0_9ARCH</name>
<comment type="similarity">
    <text evidence="3">Belongs to the class-II pyridoxal-phosphate-dependent aminotransferase family. Histidinol-phosphate aminotransferase subfamily.</text>
</comment>
<dbReference type="InterPro" id="IPR015422">
    <property type="entry name" value="PyrdxlP-dep_Trfase_small"/>
</dbReference>
<dbReference type="InterPro" id="IPR036412">
    <property type="entry name" value="HAD-like_sf"/>
</dbReference>
<protein>
    <recommendedName>
        <fullName evidence="4">histidinol-phosphate transaminase</fullName>
        <ecNumber evidence="4">2.6.1.9</ecNumber>
    </recommendedName>
</protein>
<dbReference type="GO" id="GO:0000105">
    <property type="term" value="P:L-histidine biosynthetic process"/>
    <property type="evidence" value="ECO:0007669"/>
    <property type="project" value="UniProtKB-KW"/>
</dbReference>
<keyword evidence="8 11" id="KW-0663">Pyridoxal phosphate</keyword>
<proteinExistence type="inferred from homology"/>
<dbReference type="PANTHER" id="PTHR43643:SF6">
    <property type="entry name" value="HISTIDINOL-PHOSPHATE AMINOTRANSFERASE"/>
    <property type="match status" value="1"/>
</dbReference>
<feature type="region of interest" description="Disordered" evidence="12">
    <location>
        <begin position="511"/>
        <end position="531"/>
    </location>
</feature>
<evidence type="ECO:0000256" key="6">
    <source>
        <dbReference type="ARBA" id="ARBA00022605"/>
    </source>
</evidence>